<dbReference type="eggNOG" id="COG1105">
    <property type="taxonomic scope" value="Bacteria"/>
</dbReference>
<evidence type="ECO:0000256" key="4">
    <source>
        <dbReference type="ARBA" id="ARBA00022777"/>
    </source>
</evidence>
<dbReference type="FunFam" id="3.40.1190.20:FF:000001">
    <property type="entry name" value="Phosphofructokinase"/>
    <property type="match status" value="1"/>
</dbReference>
<dbReference type="GO" id="GO:0016052">
    <property type="term" value="P:carbohydrate catabolic process"/>
    <property type="evidence" value="ECO:0007669"/>
    <property type="project" value="UniProtKB-ARBA"/>
</dbReference>
<dbReference type="InterPro" id="IPR022463">
    <property type="entry name" value="1-PFruKinase"/>
</dbReference>
<dbReference type="SUPFAM" id="SSF53613">
    <property type="entry name" value="Ribokinase-like"/>
    <property type="match status" value="1"/>
</dbReference>
<evidence type="ECO:0000256" key="7">
    <source>
        <dbReference type="PIRNR" id="PIRNR000535"/>
    </source>
</evidence>
<dbReference type="GO" id="GO:0005524">
    <property type="term" value="F:ATP binding"/>
    <property type="evidence" value="ECO:0007669"/>
    <property type="project" value="UniProtKB-UniRule"/>
</dbReference>
<feature type="domain" description="Carbohydrate kinase PfkB" evidence="9">
    <location>
        <begin position="10"/>
        <end position="289"/>
    </location>
</feature>
<dbReference type="InterPro" id="IPR029056">
    <property type="entry name" value="Ribokinase-like"/>
</dbReference>
<dbReference type="InterPro" id="IPR002173">
    <property type="entry name" value="Carboh/pur_kinase_PfkB_CS"/>
</dbReference>
<comment type="pathway">
    <text evidence="7">Carbohydrate metabolism; D-tagatose 6-phosphate degradation; D-glyceraldehyde 3-phosphate and glycerone phosphate from D-tagatose 6-phosphate: step 1/2.</text>
</comment>
<evidence type="ECO:0000256" key="8">
    <source>
        <dbReference type="RuleBase" id="RU369061"/>
    </source>
</evidence>
<accession>M5E2X7</accession>
<keyword evidence="2 7" id="KW-0808">Transferase</keyword>
<keyword evidence="4 8" id="KW-0418">Kinase</keyword>
<protein>
    <recommendedName>
        <fullName evidence="7">Tagatose-6-phosphate kinase</fullName>
        <ecNumber evidence="7">2.7.1.144</ecNumber>
    </recommendedName>
</protein>
<evidence type="ECO:0000256" key="2">
    <source>
        <dbReference type="ARBA" id="ARBA00022679"/>
    </source>
</evidence>
<keyword evidence="7" id="KW-0423">Lactose metabolism</keyword>
<keyword evidence="11" id="KW-1185">Reference proteome</keyword>
<dbReference type="GO" id="GO:0009024">
    <property type="term" value="F:tagatose-6-phosphate kinase activity"/>
    <property type="evidence" value="ECO:0007669"/>
    <property type="project" value="UniProtKB-EC"/>
</dbReference>
<reference evidence="11" key="1">
    <citation type="journal article" date="2013" name="Genome Announc.">
        <title>Genome Sequence of Halanaerobium saccharolyticum subsp. saccharolyticum Strain DSM 6643T, a Halophilic Hydrogen-Producing Bacterium.</title>
        <authorList>
            <person name="Kivisto A."/>
            <person name="Larjo A."/>
            <person name="Ciranna A."/>
            <person name="Santala V."/>
            <person name="Roos C."/>
            <person name="Karp M."/>
        </authorList>
    </citation>
    <scope>NUCLEOTIDE SEQUENCE [LARGE SCALE GENOMIC DNA]</scope>
    <source>
        <strain evidence="11">DSM 6643</strain>
    </source>
</reference>
<dbReference type="FunCoup" id="M5E2X7">
    <property type="interactions" value="23"/>
</dbReference>
<dbReference type="OrthoDB" id="9801219at2"/>
<comment type="catalytic activity">
    <reaction evidence="6 8">
        <text>beta-D-fructose 1-phosphate + ATP = beta-D-fructose 1,6-bisphosphate + ADP + H(+)</text>
        <dbReference type="Rhea" id="RHEA:14213"/>
        <dbReference type="ChEBI" id="CHEBI:15378"/>
        <dbReference type="ChEBI" id="CHEBI:30616"/>
        <dbReference type="ChEBI" id="CHEBI:32966"/>
        <dbReference type="ChEBI" id="CHEBI:138881"/>
        <dbReference type="ChEBI" id="CHEBI:456216"/>
        <dbReference type="EC" id="2.7.1.56"/>
    </reaction>
</comment>
<comment type="caution">
    <text evidence="10">The sequence shown here is derived from an EMBL/GenBank/DDBJ whole genome shotgun (WGS) entry which is preliminary data.</text>
</comment>
<name>M5E2X7_9FIRM</name>
<evidence type="ECO:0000256" key="6">
    <source>
        <dbReference type="ARBA" id="ARBA00047745"/>
    </source>
</evidence>
<dbReference type="STRING" id="1293054.HSACCH_02391"/>
<dbReference type="PIRSF" id="PIRSF000535">
    <property type="entry name" value="1PFK/6PFK/LacC"/>
    <property type="match status" value="1"/>
</dbReference>
<dbReference type="Pfam" id="PF00294">
    <property type="entry name" value="PfkB"/>
    <property type="match status" value="1"/>
</dbReference>
<dbReference type="Proteomes" id="UP000012063">
    <property type="component" value="Unassembled WGS sequence"/>
</dbReference>
<proteinExistence type="inferred from homology"/>
<organism evidence="10 11">
    <name type="scientific">Halanaerobium saccharolyticum subsp. saccharolyticum DSM 6643</name>
    <dbReference type="NCBI Taxonomy" id="1293054"/>
    <lineage>
        <taxon>Bacteria</taxon>
        <taxon>Bacillati</taxon>
        <taxon>Bacillota</taxon>
        <taxon>Clostridia</taxon>
        <taxon>Halanaerobiales</taxon>
        <taxon>Halanaerobiaceae</taxon>
        <taxon>Halanaerobium</taxon>
    </lineage>
</organism>
<evidence type="ECO:0000256" key="3">
    <source>
        <dbReference type="ARBA" id="ARBA00022741"/>
    </source>
</evidence>
<dbReference type="NCBIfam" id="TIGR03828">
    <property type="entry name" value="pfkB"/>
    <property type="match status" value="1"/>
</dbReference>
<evidence type="ECO:0000313" key="10">
    <source>
        <dbReference type="EMBL" id="CCU80881.1"/>
    </source>
</evidence>
<dbReference type="InterPro" id="IPR017583">
    <property type="entry name" value="Tagatose/fructose_Pkinase"/>
</dbReference>
<dbReference type="GO" id="GO:0005829">
    <property type="term" value="C:cytosol"/>
    <property type="evidence" value="ECO:0007669"/>
    <property type="project" value="TreeGrafter"/>
</dbReference>
<dbReference type="InterPro" id="IPR011611">
    <property type="entry name" value="PfkB_dom"/>
</dbReference>
<dbReference type="EMBL" id="CAUI01000023">
    <property type="protein sequence ID" value="CCU80881.1"/>
    <property type="molecule type" value="Genomic_DNA"/>
</dbReference>
<evidence type="ECO:0000256" key="5">
    <source>
        <dbReference type="ARBA" id="ARBA00022840"/>
    </source>
</evidence>
<comment type="similarity">
    <text evidence="7">Belongs to the carbohydrate kinase PfkB family. LacC subfamily.</text>
</comment>
<dbReference type="InParanoid" id="M5E2X7"/>
<comment type="catalytic activity">
    <reaction evidence="7">
        <text>D-tagatofuranose 6-phosphate + ATP = D-tagatofuranose 1,6-bisphosphate + ADP + H(+)</text>
        <dbReference type="Rhea" id="RHEA:12420"/>
        <dbReference type="ChEBI" id="CHEBI:15378"/>
        <dbReference type="ChEBI" id="CHEBI:30616"/>
        <dbReference type="ChEBI" id="CHEBI:58694"/>
        <dbReference type="ChEBI" id="CHEBI:58695"/>
        <dbReference type="ChEBI" id="CHEBI:456216"/>
        <dbReference type="EC" id="2.7.1.144"/>
    </reaction>
</comment>
<evidence type="ECO:0000259" key="9">
    <source>
        <dbReference type="Pfam" id="PF00294"/>
    </source>
</evidence>
<dbReference type="Gene3D" id="3.40.1190.20">
    <property type="match status" value="1"/>
</dbReference>
<dbReference type="CDD" id="cd01164">
    <property type="entry name" value="FruK_PfkB_like"/>
    <property type="match status" value="1"/>
</dbReference>
<evidence type="ECO:0000256" key="1">
    <source>
        <dbReference type="ARBA" id="ARBA00005380"/>
    </source>
</evidence>
<keyword evidence="5 7" id="KW-0067">ATP-binding</keyword>
<dbReference type="EC" id="2.7.1.144" evidence="7"/>
<dbReference type="UniPathway" id="UPA00704">
    <property type="reaction ID" value="UER00715"/>
</dbReference>
<dbReference type="AlphaFoldDB" id="M5E2X7"/>
<dbReference type="PANTHER" id="PTHR46566">
    <property type="entry name" value="1-PHOSPHOFRUCTOKINASE-RELATED"/>
    <property type="match status" value="1"/>
</dbReference>
<dbReference type="GO" id="GO:0008662">
    <property type="term" value="F:1-phosphofructokinase activity"/>
    <property type="evidence" value="ECO:0007669"/>
    <property type="project" value="UniProtKB-UniRule"/>
</dbReference>
<gene>
    <name evidence="10" type="ORF">HSACCH_02391</name>
</gene>
<keyword evidence="3 7" id="KW-0547">Nucleotide-binding</keyword>
<dbReference type="GO" id="GO:0044281">
    <property type="term" value="P:small molecule metabolic process"/>
    <property type="evidence" value="ECO:0007669"/>
    <property type="project" value="UniProtKB-ARBA"/>
</dbReference>
<dbReference type="PANTHER" id="PTHR46566:SF1">
    <property type="entry name" value="1-PHOSPHOFRUCTOKINASE"/>
    <property type="match status" value="1"/>
</dbReference>
<dbReference type="NCBIfam" id="TIGR03168">
    <property type="entry name" value="1-PFK"/>
    <property type="match status" value="1"/>
</dbReference>
<comment type="function">
    <text evidence="8">Catalyzes the ATP-dependent phosphorylation of fructose-l-phosphate to fructose-l,6-bisphosphate.</text>
</comment>
<dbReference type="GO" id="GO:2001059">
    <property type="term" value="P:D-tagatose 6-phosphate catabolic process"/>
    <property type="evidence" value="ECO:0007669"/>
    <property type="project" value="UniProtKB-UniPathway"/>
</dbReference>
<dbReference type="GO" id="GO:0005988">
    <property type="term" value="P:lactose metabolic process"/>
    <property type="evidence" value="ECO:0007669"/>
    <property type="project" value="UniProtKB-KW"/>
</dbReference>
<dbReference type="PROSITE" id="PS00584">
    <property type="entry name" value="PFKB_KINASES_2"/>
    <property type="match status" value="1"/>
</dbReference>
<evidence type="ECO:0000313" key="11">
    <source>
        <dbReference type="Proteomes" id="UP000012063"/>
    </source>
</evidence>
<sequence length="308" mass="33878">MIATVTLNTSVDRRYNVSEIKKNTVQRTNDYQATAGGKGINVSRVIKLLDQELLAMGFIGGFSGNFIFNELEKSNIKSDFTRIKAATRTCLNIIDENNDSIEILENGPKITEAEKRRFLDNFESKIKEFEVITISGSLPAGLENDFYQKIIQIAKMKNKAVILDTSGKALIAGLKAGPDIIKPNKNEIEALIGSSIDNEKDFLKAGKKIQSMGAKDIALTLGENGMYYLTEDILYKVEIPKVDTANVTGSGDSVTAGLAVAITEKMNIEKMLKFANACGVANAVDKKTGYINQKKVEKYFKKIKVSKI</sequence>
<comment type="similarity">
    <text evidence="1">Belongs to the carbohydrate kinase pfkB family.</text>
</comment>
<dbReference type="RefSeq" id="WP_005490171.1">
    <property type="nucleotide sequence ID" value="NZ_CAUI01000023.1"/>
</dbReference>